<feature type="compositionally biased region" description="Polar residues" evidence="1">
    <location>
        <begin position="248"/>
        <end position="272"/>
    </location>
</feature>
<dbReference type="AlphaFoldDB" id="A0A2S8G8I7"/>
<dbReference type="Pfam" id="PF03428">
    <property type="entry name" value="RP-C"/>
    <property type="match status" value="1"/>
</dbReference>
<feature type="region of interest" description="Disordered" evidence="1">
    <location>
        <begin position="244"/>
        <end position="323"/>
    </location>
</feature>
<dbReference type="Proteomes" id="UP000240009">
    <property type="component" value="Unassembled WGS sequence"/>
</dbReference>
<protein>
    <submittedName>
        <fullName evidence="4">Uncharacterized protein</fullName>
    </submittedName>
</protein>
<evidence type="ECO:0000313" key="4">
    <source>
        <dbReference type="EMBL" id="PQO40758.1"/>
    </source>
</evidence>
<feature type="region of interest" description="Disordered" evidence="1">
    <location>
        <begin position="1"/>
        <end position="22"/>
    </location>
</feature>
<dbReference type="NCBIfam" id="NF040974">
    <property type="entry name" value="RepABC_RepC"/>
    <property type="match status" value="1"/>
</dbReference>
<feature type="domain" description="Plasmid replication protein C C-terminal" evidence="3">
    <location>
        <begin position="362"/>
        <end position="446"/>
    </location>
</feature>
<reference evidence="4 5" key="1">
    <citation type="submission" date="2018-02" db="EMBL/GenBank/DDBJ databases">
        <title>Comparative genomes isolates from brazilian mangrove.</title>
        <authorList>
            <person name="Araujo J.E."/>
            <person name="Taketani R.G."/>
            <person name="Silva M.C.P."/>
            <person name="Loureco M.V."/>
            <person name="Andreote F.D."/>
        </authorList>
    </citation>
    <scope>NUCLEOTIDE SEQUENCE [LARGE SCALE GENOMIC DNA]</scope>
    <source>
        <strain evidence="4 5">HEX-2 MGV</strain>
    </source>
</reference>
<comment type="caution">
    <text evidence="4">The sequence shown here is derived from an EMBL/GenBank/DDBJ whole genome shotgun (WGS) entry which is preliminary data.</text>
</comment>
<feature type="compositionally biased region" description="Polar residues" evidence="1">
    <location>
        <begin position="1"/>
        <end position="13"/>
    </location>
</feature>
<feature type="compositionally biased region" description="Basic and acidic residues" evidence="1">
    <location>
        <begin position="288"/>
        <end position="323"/>
    </location>
</feature>
<evidence type="ECO:0000256" key="1">
    <source>
        <dbReference type="SAM" id="MobiDB-lite"/>
    </source>
</evidence>
<accession>A0A2S8G8I7</accession>
<gene>
    <name evidence="4" type="ORF">C5Y96_01275</name>
</gene>
<dbReference type="Pfam" id="PF11800">
    <property type="entry name" value="RP-C_C"/>
    <property type="match status" value="1"/>
</dbReference>
<dbReference type="InterPro" id="IPR047611">
    <property type="entry name" value="RepABC_RepC"/>
</dbReference>
<evidence type="ECO:0000313" key="5">
    <source>
        <dbReference type="Proteomes" id="UP000240009"/>
    </source>
</evidence>
<proteinExistence type="predicted"/>
<name>A0A2S8G8I7_9BACT</name>
<dbReference type="InterPro" id="IPR005090">
    <property type="entry name" value="RepC_N"/>
</dbReference>
<evidence type="ECO:0000259" key="2">
    <source>
        <dbReference type="Pfam" id="PF03428"/>
    </source>
</evidence>
<dbReference type="InterPro" id="IPR021760">
    <property type="entry name" value="RepC_C"/>
</dbReference>
<organism evidence="4 5">
    <name type="scientific">Blastopirellula marina</name>
    <dbReference type="NCBI Taxonomy" id="124"/>
    <lineage>
        <taxon>Bacteria</taxon>
        <taxon>Pseudomonadati</taxon>
        <taxon>Planctomycetota</taxon>
        <taxon>Planctomycetia</taxon>
        <taxon>Pirellulales</taxon>
        <taxon>Pirellulaceae</taxon>
        <taxon>Blastopirellula</taxon>
    </lineage>
</organism>
<sequence length="454" mass="51611">METSNMRPTTGQFRSGGGRVSSPQYRQSLQFCEDFQGLEEDVNRYDLLLLVKKVGKLAGFTPRTIQLLDYYLAYTRDQDWRAESRPIVYQSLSRTALDLGVSERQIQKLEQQLFKAGAISWHDCGGHKRYGQRDPRTGAIIYAYGVDLTPLAYLRAELEDKLQQKQVYDRAWMETKRQISWYRRQIRAMLLELEREEGSCPLELAQWERSYETIAIQIRTHLSLETLRDLLGDHKQLHSQVAAILPQPQEQDSTAKTSLGSVPKTCKSSSKGDPQFAHYKSTTQQSSDKSDTDSPADKGFQESVAERLVRSTGIEKNETGGREGRLDRGAIIEATGLQHISLKQVLLAASDRFRERLPLEPRAMSWSDVVEAAYRLKPELNVNQRSWSEACHLLGRNGAAICLLLTDRATMREDVPVLKPAGYFRAMVKRAKDAELRLHSSILGRVESPRLPEV</sequence>
<dbReference type="EMBL" id="PUIA01000012">
    <property type="protein sequence ID" value="PQO40758.1"/>
    <property type="molecule type" value="Genomic_DNA"/>
</dbReference>
<evidence type="ECO:0000259" key="3">
    <source>
        <dbReference type="Pfam" id="PF11800"/>
    </source>
</evidence>
<feature type="domain" description="Plasmid replication protein C N-terminal" evidence="2">
    <location>
        <begin position="24"/>
        <end position="190"/>
    </location>
</feature>